<dbReference type="EMBL" id="JAULSV010000006">
    <property type="protein sequence ID" value="KAK0642103.1"/>
    <property type="molecule type" value="Genomic_DNA"/>
</dbReference>
<evidence type="ECO:0000313" key="5">
    <source>
        <dbReference type="EMBL" id="KAK0642103.1"/>
    </source>
</evidence>
<dbReference type="Pfam" id="PF08031">
    <property type="entry name" value="BBE"/>
    <property type="match status" value="1"/>
</dbReference>
<reference evidence="5" key="1">
    <citation type="submission" date="2023-06" db="EMBL/GenBank/DDBJ databases">
        <title>Genome-scale phylogeny and comparative genomics of the fungal order Sordariales.</title>
        <authorList>
            <consortium name="Lawrence Berkeley National Laboratory"/>
            <person name="Hensen N."/>
            <person name="Bonometti L."/>
            <person name="Westerberg I."/>
            <person name="Brannstrom I.O."/>
            <person name="Guillou S."/>
            <person name="Cros-Aarteil S."/>
            <person name="Calhoun S."/>
            <person name="Haridas S."/>
            <person name="Kuo A."/>
            <person name="Mondo S."/>
            <person name="Pangilinan J."/>
            <person name="Riley R."/>
            <person name="Labutti K."/>
            <person name="Andreopoulos B."/>
            <person name="Lipzen A."/>
            <person name="Chen C."/>
            <person name="Yanf M."/>
            <person name="Daum C."/>
            <person name="Ng V."/>
            <person name="Clum A."/>
            <person name="Steindorff A."/>
            <person name="Ohm R."/>
            <person name="Martin F."/>
            <person name="Silar P."/>
            <person name="Natvig D."/>
            <person name="Lalanne C."/>
            <person name="Gautier V."/>
            <person name="Ament-Velasquez S.L."/>
            <person name="Kruys A."/>
            <person name="Hutchinson M.I."/>
            <person name="Powell A.J."/>
            <person name="Barry K."/>
            <person name="Miller A.N."/>
            <person name="Grigoriev I.V."/>
            <person name="Debuchy R."/>
            <person name="Gladieux P."/>
            <person name="Thoren M.H."/>
            <person name="Johannesson H."/>
        </authorList>
    </citation>
    <scope>NUCLEOTIDE SEQUENCE</scope>
    <source>
        <strain evidence="5">SMH2532-1</strain>
    </source>
</reference>
<dbReference type="PROSITE" id="PS51387">
    <property type="entry name" value="FAD_PCMH"/>
    <property type="match status" value="1"/>
</dbReference>
<protein>
    <recommendedName>
        <fullName evidence="4">FAD-binding PCMH-type domain-containing protein</fullName>
    </recommendedName>
</protein>
<name>A0AA39XXH9_9PEZI</name>
<evidence type="ECO:0000259" key="4">
    <source>
        <dbReference type="PROSITE" id="PS51387"/>
    </source>
</evidence>
<proteinExistence type="inferred from homology"/>
<dbReference type="GO" id="GO:0016491">
    <property type="term" value="F:oxidoreductase activity"/>
    <property type="evidence" value="ECO:0007669"/>
    <property type="project" value="UniProtKB-KW"/>
</dbReference>
<feature type="signal peptide" evidence="3">
    <location>
        <begin position="1"/>
        <end position="21"/>
    </location>
</feature>
<keyword evidence="2" id="KW-0560">Oxidoreductase</keyword>
<evidence type="ECO:0000256" key="1">
    <source>
        <dbReference type="ARBA" id="ARBA00005466"/>
    </source>
</evidence>
<keyword evidence="6" id="KW-1185">Reference proteome</keyword>
<dbReference type="AlphaFoldDB" id="A0AA39XXH9"/>
<dbReference type="InterPro" id="IPR050432">
    <property type="entry name" value="FAD-linked_Oxidoreductases_BP"/>
</dbReference>
<evidence type="ECO:0000256" key="3">
    <source>
        <dbReference type="SAM" id="SignalP"/>
    </source>
</evidence>
<dbReference type="Pfam" id="PF01565">
    <property type="entry name" value="FAD_binding_4"/>
    <property type="match status" value="1"/>
</dbReference>
<dbReference type="InterPro" id="IPR036318">
    <property type="entry name" value="FAD-bd_PCMH-like_sf"/>
</dbReference>
<dbReference type="Gene3D" id="3.30.465.10">
    <property type="match status" value="2"/>
</dbReference>
<gene>
    <name evidence="5" type="ORF">B0T16DRAFT_516705</name>
</gene>
<dbReference type="PANTHER" id="PTHR13878:SF91">
    <property type="entry name" value="FAD BINDING DOMAIN PROTEIN (AFU_ORTHOLOGUE AFUA_6G12070)-RELATED"/>
    <property type="match status" value="1"/>
</dbReference>
<comment type="similarity">
    <text evidence="1">Belongs to the oxygen-dependent FAD-linked oxidoreductase family.</text>
</comment>
<evidence type="ECO:0000313" key="6">
    <source>
        <dbReference type="Proteomes" id="UP001174936"/>
    </source>
</evidence>
<dbReference type="SUPFAM" id="SSF56176">
    <property type="entry name" value="FAD-binding/transporter-associated domain-like"/>
    <property type="match status" value="1"/>
</dbReference>
<organism evidence="5 6">
    <name type="scientific">Cercophora newfieldiana</name>
    <dbReference type="NCBI Taxonomy" id="92897"/>
    <lineage>
        <taxon>Eukaryota</taxon>
        <taxon>Fungi</taxon>
        <taxon>Dikarya</taxon>
        <taxon>Ascomycota</taxon>
        <taxon>Pezizomycotina</taxon>
        <taxon>Sordariomycetes</taxon>
        <taxon>Sordariomycetidae</taxon>
        <taxon>Sordariales</taxon>
        <taxon>Lasiosphaeriaceae</taxon>
        <taxon>Cercophora</taxon>
    </lineage>
</organism>
<dbReference type="InterPro" id="IPR006094">
    <property type="entry name" value="Oxid_FAD_bind_N"/>
</dbReference>
<feature type="chain" id="PRO_5041267758" description="FAD-binding PCMH-type domain-containing protein" evidence="3">
    <location>
        <begin position="22"/>
        <end position="649"/>
    </location>
</feature>
<dbReference type="InterPro" id="IPR016166">
    <property type="entry name" value="FAD-bd_PCMH"/>
</dbReference>
<dbReference type="InterPro" id="IPR012951">
    <property type="entry name" value="BBE"/>
</dbReference>
<dbReference type="Proteomes" id="UP001174936">
    <property type="component" value="Unassembled WGS sequence"/>
</dbReference>
<sequence length="649" mass="70519">MIPKCFGRVVLMAGVAITSLTVPNLQIVARDGTALEANQASIAAAAELVPSRVKAHSLQLTDAVVANLTAHRIPGASLFAFDAKPTTNAKCKLFPGDADWPSKPLWSIFNLLTGNALIETVPIGAVCYENSGYYSEPACKELLAGWTKSDTHVRDPTSVMSPLFQGETCHPARASANTTCTLGGFPSYVVNITNVAQIQLAINFARNAGLRLVVKNTGHDFLGKSCGAGALSIWTHHLNSVEFAKGYKTPSWEGSVFRVGSGVQGKDLFAAAEREGVTVVGGECGGVGTAGGYSMGGGHSPMGGLVGLGSDQVLSLDVVLPSGRFVTANETHERDLFWALRGGGGGTFGVVTAVVVKAHPKTPVSGVTFTVVSGKETNVTNELFWKVMYAYWRRFPGFAEKRSYGYSTVFPAAGEGYSWSMLPWLVPGMPLVEFKAMVKPLLEEWEEIGVKVEPKWFEYDSFYPAWKGHFPEEGVANSDLRVGSRLFPKGAWNVTSRRDAMFDAVRGIIEEGSALIQYNTKYEAQAGTPDSAANSHWRDAIWFAIVGVNWIGSGLPETEVARLNRRLTGDWMKRLREYGPGAYGNEGDVMEPDFGEAFFGRSYKRLLEIKRKVDPTDLFWAPTAVGSERWKVQDQRDWVTTQTGRLCRV</sequence>
<dbReference type="GO" id="GO:0071949">
    <property type="term" value="F:FAD binding"/>
    <property type="evidence" value="ECO:0007669"/>
    <property type="project" value="InterPro"/>
</dbReference>
<accession>A0AA39XXH9</accession>
<keyword evidence="3" id="KW-0732">Signal</keyword>
<dbReference type="PANTHER" id="PTHR13878">
    <property type="entry name" value="GULONOLACTONE OXIDASE"/>
    <property type="match status" value="1"/>
</dbReference>
<evidence type="ECO:0000256" key="2">
    <source>
        <dbReference type="ARBA" id="ARBA00023002"/>
    </source>
</evidence>
<dbReference type="InterPro" id="IPR016169">
    <property type="entry name" value="FAD-bd_PCMH_sub2"/>
</dbReference>
<comment type="caution">
    <text evidence="5">The sequence shown here is derived from an EMBL/GenBank/DDBJ whole genome shotgun (WGS) entry which is preliminary data.</text>
</comment>
<feature type="domain" description="FAD-binding PCMH-type" evidence="4">
    <location>
        <begin position="182"/>
        <end position="361"/>
    </location>
</feature>